<gene>
    <name evidence="2" type="primary">Nfu_g_1_001236</name>
</gene>
<name>A0A1A7Y9Y8_9TELE</name>
<feature type="region of interest" description="Disordered" evidence="1">
    <location>
        <begin position="1"/>
        <end position="30"/>
    </location>
</feature>
<dbReference type="EMBL" id="HADX01004856">
    <property type="protein sequence ID" value="SBP27088.1"/>
    <property type="molecule type" value="Transcribed_RNA"/>
</dbReference>
<proteinExistence type="predicted"/>
<feature type="non-terminal residue" evidence="2">
    <location>
        <position position="1"/>
    </location>
</feature>
<organism evidence="2">
    <name type="scientific">Iconisemion striatum</name>
    <dbReference type="NCBI Taxonomy" id="60296"/>
    <lineage>
        <taxon>Eukaryota</taxon>
        <taxon>Metazoa</taxon>
        <taxon>Chordata</taxon>
        <taxon>Craniata</taxon>
        <taxon>Vertebrata</taxon>
        <taxon>Euteleostomi</taxon>
        <taxon>Actinopterygii</taxon>
        <taxon>Neopterygii</taxon>
        <taxon>Teleostei</taxon>
        <taxon>Neoteleostei</taxon>
        <taxon>Acanthomorphata</taxon>
        <taxon>Ovalentaria</taxon>
        <taxon>Atherinomorphae</taxon>
        <taxon>Cyprinodontiformes</taxon>
        <taxon>Nothobranchiidae</taxon>
        <taxon>Iconisemion</taxon>
    </lineage>
</organism>
<dbReference type="AlphaFoldDB" id="A0A1A7Y9Y8"/>
<protein>
    <submittedName>
        <fullName evidence="2">Uncharacterized protein</fullName>
    </submittedName>
</protein>
<reference evidence="2" key="1">
    <citation type="submission" date="2016-05" db="EMBL/GenBank/DDBJ databases">
        <authorList>
            <person name="Lavstsen T."/>
            <person name="Jespersen J.S."/>
        </authorList>
    </citation>
    <scope>NUCLEOTIDE SEQUENCE</scope>
    <source>
        <tissue evidence="2">Brain</tissue>
    </source>
</reference>
<feature type="non-terminal residue" evidence="2">
    <location>
        <position position="30"/>
    </location>
</feature>
<evidence type="ECO:0000256" key="1">
    <source>
        <dbReference type="SAM" id="MobiDB-lite"/>
    </source>
</evidence>
<evidence type="ECO:0000313" key="2">
    <source>
        <dbReference type="EMBL" id="SBP27088.1"/>
    </source>
</evidence>
<feature type="compositionally biased region" description="Basic and acidic residues" evidence="1">
    <location>
        <begin position="16"/>
        <end position="30"/>
    </location>
</feature>
<accession>A0A1A7Y9Y8</accession>
<sequence>ACMGGLKVTDMSRLPHRADPNVDNKRFTDQ</sequence>
<reference evidence="2" key="2">
    <citation type="submission" date="2016-06" db="EMBL/GenBank/DDBJ databases">
        <title>The genome of a short-lived fish provides insights into sex chromosome evolution and the genetic control of aging.</title>
        <authorList>
            <person name="Reichwald K."/>
            <person name="Felder M."/>
            <person name="Petzold A."/>
            <person name="Koch P."/>
            <person name="Groth M."/>
            <person name="Platzer M."/>
        </authorList>
    </citation>
    <scope>NUCLEOTIDE SEQUENCE</scope>
    <source>
        <tissue evidence="2">Brain</tissue>
    </source>
</reference>